<name>A0A2P8DG96_9ACTN</name>
<accession>A0A2P8DG96</accession>
<proteinExistence type="predicted"/>
<gene>
    <name evidence="1" type="ORF">CLV63_112110</name>
</gene>
<reference evidence="1 2" key="1">
    <citation type="submission" date="2018-03" db="EMBL/GenBank/DDBJ databases">
        <title>Genomic Encyclopedia of Archaeal and Bacterial Type Strains, Phase II (KMG-II): from individual species to whole genera.</title>
        <authorList>
            <person name="Goeker M."/>
        </authorList>
    </citation>
    <scope>NUCLEOTIDE SEQUENCE [LARGE SCALE GENOMIC DNA]</scope>
    <source>
        <strain evidence="1 2">DSM 45312</strain>
    </source>
</reference>
<dbReference type="Proteomes" id="UP000240542">
    <property type="component" value="Unassembled WGS sequence"/>
</dbReference>
<dbReference type="AlphaFoldDB" id="A0A2P8DG96"/>
<dbReference type="RefSeq" id="WP_106584191.1">
    <property type="nucleotide sequence ID" value="NZ_PYGA01000012.1"/>
</dbReference>
<organism evidence="1 2">
    <name type="scientific">Murinocardiopsis flavida</name>
    <dbReference type="NCBI Taxonomy" id="645275"/>
    <lineage>
        <taxon>Bacteria</taxon>
        <taxon>Bacillati</taxon>
        <taxon>Actinomycetota</taxon>
        <taxon>Actinomycetes</taxon>
        <taxon>Streptosporangiales</taxon>
        <taxon>Nocardiopsidaceae</taxon>
        <taxon>Murinocardiopsis</taxon>
    </lineage>
</organism>
<dbReference type="EMBL" id="PYGA01000012">
    <property type="protein sequence ID" value="PSK96228.1"/>
    <property type="molecule type" value="Genomic_DNA"/>
</dbReference>
<protein>
    <submittedName>
        <fullName evidence="1">Uncharacterized protein</fullName>
    </submittedName>
</protein>
<evidence type="ECO:0000313" key="2">
    <source>
        <dbReference type="Proteomes" id="UP000240542"/>
    </source>
</evidence>
<evidence type="ECO:0000313" key="1">
    <source>
        <dbReference type="EMBL" id="PSK96228.1"/>
    </source>
</evidence>
<sequence length="553" mass="58881">MGMVGAETGGPHPWAEVVCDACGERLRVVLPGGLAPAALGEAARAAAEQQNDWTRADTSVFCPWHCQDAARRILARLEPPRRDRGRIFTAFDPGPLPLSRGPRHASDHVCAVRTQIGHLYETVERWSHRERLTGPQLRRLVRHTRDLLCHLERLRKTIAGAHIAVPVAHPGPATPLDCTIGRSGVIRHDPSVLYAPGDIIDLDASTNLDGRTRGADPATTPGRTVQVLATHLRHRPGRAGLTAAYTVQLADAALGPAGLDQITHDALHSPRPSKLEGVLPFSGHLARLGDWTELLTWHGYHLMRQLAHGEFAVGRVVAIANAPGPNYPRSPELPADLTTATSGQLWAWLPRPAPGPPPLPRRLGLGRGRDLLAPGDLVTASTAEGPETGVVSWVHLHAGGGDIVPTYTLALAPRAGRPAARAITLPPPDLCPAPEAVWPQDPAPAEQLHTELDDMLSTGADPLAALAGALEQLPDAPAGTARAVLAEHPDLGRAAGRHRIDTAVLLLAQVPSSDLDTRLREAVARLARDHGMHRLLTASDLPSTALPALLEPP</sequence>
<comment type="caution">
    <text evidence="1">The sequence shown here is derived from an EMBL/GenBank/DDBJ whole genome shotgun (WGS) entry which is preliminary data.</text>
</comment>
<keyword evidence="2" id="KW-1185">Reference proteome</keyword>